<dbReference type="RefSeq" id="WP_173196783.1">
    <property type="nucleotide sequence ID" value="NZ_JABFCX010000002.1"/>
</dbReference>
<keyword evidence="2" id="KW-0732">Signal</keyword>
<comment type="caution">
    <text evidence="3">The sequence shown here is derived from an EMBL/GenBank/DDBJ whole genome shotgun (WGS) entry which is preliminary data.</text>
</comment>
<evidence type="ECO:0000256" key="2">
    <source>
        <dbReference type="SAM" id="SignalP"/>
    </source>
</evidence>
<gene>
    <name evidence="3" type="ORF">HK107_03330</name>
</gene>
<accession>A0A7Y3RJS7</accession>
<feature type="transmembrane region" description="Helical" evidence="1">
    <location>
        <begin position="199"/>
        <end position="216"/>
    </location>
</feature>
<name>A0A7Y3RJS7_9PROT</name>
<keyword evidence="4" id="KW-1185">Reference proteome</keyword>
<dbReference type="EMBL" id="JABFCX010000002">
    <property type="protein sequence ID" value="NNU15358.1"/>
    <property type="molecule type" value="Genomic_DNA"/>
</dbReference>
<feature type="chain" id="PRO_5031317276" description="VPLPA-CTERM sorting domain-containing protein" evidence="2">
    <location>
        <begin position="21"/>
        <end position="222"/>
    </location>
</feature>
<organism evidence="3 4">
    <name type="scientific">Parvularcula mediterranea</name>
    <dbReference type="NCBI Taxonomy" id="2732508"/>
    <lineage>
        <taxon>Bacteria</taxon>
        <taxon>Pseudomonadati</taxon>
        <taxon>Pseudomonadota</taxon>
        <taxon>Alphaproteobacteria</taxon>
        <taxon>Parvularculales</taxon>
        <taxon>Parvularculaceae</taxon>
        <taxon>Parvularcula</taxon>
    </lineage>
</organism>
<dbReference type="AlphaFoldDB" id="A0A7Y3RJS7"/>
<keyword evidence="1" id="KW-0812">Transmembrane</keyword>
<dbReference type="Proteomes" id="UP000536835">
    <property type="component" value="Unassembled WGS sequence"/>
</dbReference>
<protein>
    <recommendedName>
        <fullName evidence="5">VPLPA-CTERM sorting domain-containing protein</fullName>
    </recommendedName>
</protein>
<feature type="signal peptide" evidence="2">
    <location>
        <begin position="1"/>
        <end position="20"/>
    </location>
</feature>
<evidence type="ECO:0000313" key="4">
    <source>
        <dbReference type="Proteomes" id="UP000536835"/>
    </source>
</evidence>
<evidence type="ECO:0000256" key="1">
    <source>
        <dbReference type="SAM" id="Phobius"/>
    </source>
</evidence>
<proteinExistence type="predicted"/>
<sequence length="222" mass="23176">MKALTALAATAALGIGTASAAVIQVEDFNALGGHGATLDNISIATVTTQSNRSGSVNQALLFDTSQSNTQDGDLEGPHQRLSTGTAIDLGNLVIIAENSNFSDPDDEARGGSVTFDFTSAVNLYSLDFADTRPGVTVEITDIFGATFLYTLFDDLDTGNNAPVNFMETLFFGDGVKNAVRMVVNLPDSGAFDNLAYSEVPLPAGLLLMGTGAAIFLRKRKAA</sequence>
<keyword evidence="1" id="KW-1133">Transmembrane helix</keyword>
<evidence type="ECO:0000313" key="3">
    <source>
        <dbReference type="EMBL" id="NNU15358.1"/>
    </source>
</evidence>
<evidence type="ECO:0008006" key="5">
    <source>
        <dbReference type="Google" id="ProtNLM"/>
    </source>
</evidence>
<keyword evidence="1" id="KW-0472">Membrane</keyword>
<reference evidence="3 4" key="1">
    <citation type="submission" date="2020-05" db="EMBL/GenBank/DDBJ databases">
        <title>Parvularcula mediterraneae sp. nov., isolated from polypropylene straw from shallow seawater of the seashore of Laganas in Zakynthos island, Greece.</title>
        <authorList>
            <person name="Szabo I."/>
            <person name="Al-Omari J."/>
            <person name="Rado J."/>
            <person name="Szerdahelyi G.S."/>
        </authorList>
    </citation>
    <scope>NUCLEOTIDE SEQUENCE [LARGE SCALE GENOMIC DNA]</scope>
    <source>
        <strain evidence="3 4">ZS-1/3</strain>
    </source>
</reference>